<evidence type="ECO:0008006" key="4">
    <source>
        <dbReference type="Google" id="ProtNLM"/>
    </source>
</evidence>
<feature type="transmembrane region" description="Helical" evidence="1">
    <location>
        <begin position="269"/>
        <end position="293"/>
    </location>
</feature>
<dbReference type="Proteomes" id="UP000799291">
    <property type="component" value="Unassembled WGS sequence"/>
</dbReference>
<proteinExistence type="predicted"/>
<evidence type="ECO:0000256" key="1">
    <source>
        <dbReference type="SAM" id="Phobius"/>
    </source>
</evidence>
<evidence type="ECO:0000313" key="3">
    <source>
        <dbReference type="Proteomes" id="UP000799291"/>
    </source>
</evidence>
<organism evidence="2 3">
    <name type="scientific">Lentithecium fluviatile CBS 122367</name>
    <dbReference type="NCBI Taxonomy" id="1168545"/>
    <lineage>
        <taxon>Eukaryota</taxon>
        <taxon>Fungi</taxon>
        <taxon>Dikarya</taxon>
        <taxon>Ascomycota</taxon>
        <taxon>Pezizomycotina</taxon>
        <taxon>Dothideomycetes</taxon>
        <taxon>Pleosporomycetidae</taxon>
        <taxon>Pleosporales</taxon>
        <taxon>Massarineae</taxon>
        <taxon>Lentitheciaceae</taxon>
        <taxon>Lentithecium</taxon>
    </lineage>
</organism>
<feature type="transmembrane region" description="Helical" evidence="1">
    <location>
        <begin position="153"/>
        <end position="174"/>
    </location>
</feature>
<keyword evidence="1" id="KW-1133">Transmembrane helix</keyword>
<protein>
    <recommendedName>
        <fullName evidence="4">G-protein coupled receptors family 1 profile domain-containing protein</fullName>
    </recommendedName>
</protein>
<dbReference type="OrthoDB" id="3210850at2759"/>
<dbReference type="EMBL" id="MU005595">
    <property type="protein sequence ID" value="KAF2680568.1"/>
    <property type="molecule type" value="Genomic_DNA"/>
</dbReference>
<dbReference type="AlphaFoldDB" id="A0A6G1IR42"/>
<sequence length="355" mass="38662">MAAASSIPAASAVAHEYLSSTIAVAKVARDTAVVYGESASSRTLYTIVSLVCISLLTGMLGYRTKQLERRHLRSLSLTRVLVFILYALAISFVTSAAVVESGLGLSSSSACHAAIIICLVFYVGSKVTMYIFLVERAHALRAPYMKRSRDWIWLTGMLTIACGFGSIAICGFVWPIADLSHIDGRCRIGLPYKVTIPLLSFDVIINTLLTGIFIYLLRPLLQFGGMSNEVVPANRFTKGMRRILKSSGRSNHIDFYPMNHLLFKSVETLLWKSLIGSVLVMLPTVGNLAALLPLRGRELGWLCLTICTFDVTWAVCVIHWLTIGSTEIDERALALLVPQPDSASNASTGSSHSSV</sequence>
<evidence type="ECO:0000313" key="2">
    <source>
        <dbReference type="EMBL" id="KAF2680568.1"/>
    </source>
</evidence>
<dbReference type="PANTHER" id="PTHR38848">
    <property type="entry name" value="G-PROTEIN COUPLED RECEPTORS FAMILY 3 PROFILE DOMAIN-CONTAINING PROTEIN"/>
    <property type="match status" value="1"/>
</dbReference>
<feature type="transmembrane region" description="Helical" evidence="1">
    <location>
        <begin position="113"/>
        <end position="133"/>
    </location>
</feature>
<keyword evidence="1" id="KW-0472">Membrane</keyword>
<feature type="transmembrane region" description="Helical" evidence="1">
    <location>
        <begin position="194"/>
        <end position="217"/>
    </location>
</feature>
<reference evidence="2" key="1">
    <citation type="journal article" date="2020" name="Stud. Mycol.">
        <title>101 Dothideomycetes genomes: a test case for predicting lifestyles and emergence of pathogens.</title>
        <authorList>
            <person name="Haridas S."/>
            <person name="Albert R."/>
            <person name="Binder M."/>
            <person name="Bloem J."/>
            <person name="Labutti K."/>
            <person name="Salamov A."/>
            <person name="Andreopoulos B."/>
            <person name="Baker S."/>
            <person name="Barry K."/>
            <person name="Bills G."/>
            <person name="Bluhm B."/>
            <person name="Cannon C."/>
            <person name="Castanera R."/>
            <person name="Culley D."/>
            <person name="Daum C."/>
            <person name="Ezra D."/>
            <person name="Gonzalez J."/>
            <person name="Henrissat B."/>
            <person name="Kuo A."/>
            <person name="Liang C."/>
            <person name="Lipzen A."/>
            <person name="Lutzoni F."/>
            <person name="Magnuson J."/>
            <person name="Mondo S."/>
            <person name="Nolan M."/>
            <person name="Ohm R."/>
            <person name="Pangilinan J."/>
            <person name="Park H.-J."/>
            <person name="Ramirez L."/>
            <person name="Alfaro M."/>
            <person name="Sun H."/>
            <person name="Tritt A."/>
            <person name="Yoshinaga Y."/>
            <person name="Zwiers L.-H."/>
            <person name="Turgeon B."/>
            <person name="Goodwin S."/>
            <person name="Spatafora J."/>
            <person name="Crous P."/>
            <person name="Grigoriev I."/>
        </authorList>
    </citation>
    <scope>NUCLEOTIDE SEQUENCE</scope>
    <source>
        <strain evidence="2">CBS 122367</strain>
    </source>
</reference>
<accession>A0A6G1IR42</accession>
<feature type="transmembrane region" description="Helical" evidence="1">
    <location>
        <begin position="44"/>
        <end position="62"/>
    </location>
</feature>
<feature type="transmembrane region" description="Helical" evidence="1">
    <location>
        <begin position="74"/>
        <end position="93"/>
    </location>
</feature>
<gene>
    <name evidence="2" type="ORF">K458DRAFT_392619</name>
</gene>
<keyword evidence="1" id="KW-0812">Transmembrane</keyword>
<feature type="transmembrane region" description="Helical" evidence="1">
    <location>
        <begin position="299"/>
        <end position="321"/>
    </location>
</feature>
<dbReference type="PANTHER" id="PTHR38848:SF3">
    <property type="entry name" value="G-PROTEIN COUPLED RECEPTORS FAMILY 3 PROFILE DOMAIN-CONTAINING PROTEIN"/>
    <property type="match status" value="1"/>
</dbReference>
<name>A0A6G1IR42_9PLEO</name>
<keyword evidence="3" id="KW-1185">Reference proteome</keyword>